<organism evidence="1 2">
    <name type="scientific">Rhynchosporium agropyri</name>
    <dbReference type="NCBI Taxonomy" id="914238"/>
    <lineage>
        <taxon>Eukaryota</taxon>
        <taxon>Fungi</taxon>
        <taxon>Dikarya</taxon>
        <taxon>Ascomycota</taxon>
        <taxon>Pezizomycotina</taxon>
        <taxon>Leotiomycetes</taxon>
        <taxon>Helotiales</taxon>
        <taxon>Ploettnerulaceae</taxon>
        <taxon>Rhynchosporium</taxon>
    </lineage>
</organism>
<dbReference type="Proteomes" id="UP000178912">
    <property type="component" value="Unassembled WGS sequence"/>
</dbReference>
<keyword evidence="2" id="KW-1185">Reference proteome</keyword>
<reference evidence="2" key="1">
    <citation type="submission" date="2016-03" db="EMBL/GenBank/DDBJ databases">
        <authorList>
            <person name="Guldener U."/>
        </authorList>
    </citation>
    <scope>NUCLEOTIDE SEQUENCE [LARGE SCALE GENOMIC DNA]</scope>
    <source>
        <strain evidence="2">04CH-RAC-A.6.1</strain>
    </source>
</reference>
<gene>
    <name evidence="1" type="ORF">RAG0_16541</name>
</gene>
<proteinExistence type="predicted"/>
<dbReference type="AlphaFoldDB" id="A0A1E1LQV9"/>
<dbReference type="EMBL" id="FJUX01000170">
    <property type="protein sequence ID" value="CZT12867.1"/>
    <property type="molecule type" value="Genomic_DNA"/>
</dbReference>
<protein>
    <submittedName>
        <fullName evidence="1">Uncharacterized protein</fullName>
    </submittedName>
</protein>
<name>A0A1E1LQV9_9HELO</name>
<accession>A0A1E1LQV9</accession>
<evidence type="ECO:0000313" key="1">
    <source>
        <dbReference type="EMBL" id="CZT12867.1"/>
    </source>
</evidence>
<sequence length="63" mass="6922">MYNDELRICGVKLYVLAQVDSSSGFNLSTVKNPRAKAAKKIRSHLTLLLIQKDSSKSLTAVLS</sequence>
<evidence type="ECO:0000313" key="2">
    <source>
        <dbReference type="Proteomes" id="UP000178912"/>
    </source>
</evidence>